<evidence type="ECO:0000313" key="10">
    <source>
        <dbReference type="Proteomes" id="UP000886523"/>
    </source>
</evidence>
<evidence type="ECO:0000256" key="5">
    <source>
        <dbReference type="ARBA" id="ARBA00023136"/>
    </source>
</evidence>
<dbReference type="OrthoDB" id="2985014at2759"/>
<proteinExistence type="predicted"/>
<evidence type="ECO:0000256" key="3">
    <source>
        <dbReference type="ARBA" id="ARBA00022692"/>
    </source>
</evidence>
<dbReference type="InterPro" id="IPR011701">
    <property type="entry name" value="MFS"/>
</dbReference>
<feature type="signal peptide" evidence="7">
    <location>
        <begin position="1"/>
        <end position="21"/>
    </location>
</feature>
<keyword evidence="10" id="KW-1185">Reference proteome</keyword>
<evidence type="ECO:0000256" key="7">
    <source>
        <dbReference type="SAM" id="SignalP"/>
    </source>
</evidence>
<feature type="chain" id="PRO_5040208737" description="Major facilitator superfamily (MFS) profile domain-containing protein" evidence="7">
    <location>
        <begin position="22"/>
        <end position="416"/>
    </location>
</feature>
<keyword evidence="3 6" id="KW-0812">Transmembrane</keyword>
<dbReference type="SUPFAM" id="SSF103473">
    <property type="entry name" value="MFS general substrate transporter"/>
    <property type="match status" value="1"/>
</dbReference>
<feature type="transmembrane region" description="Helical" evidence="6">
    <location>
        <begin position="128"/>
        <end position="150"/>
    </location>
</feature>
<dbReference type="InterPro" id="IPR036259">
    <property type="entry name" value="MFS_trans_sf"/>
</dbReference>
<dbReference type="FunFam" id="1.20.1250.20:FF:000013">
    <property type="entry name" value="MFS general substrate transporter"/>
    <property type="match status" value="1"/>
</dbReference>
<feature type="transmembrane region" description="Helical" evidence="6">
    <location>
        <begin position="36"/>
        <end position="59"/>
    </location>
</feature>
<feature type="transmembrane region" description="Helical" evidence="6">
    <location>
        <begin position="233"/>
        <end position="253"/>
    </location>
</feature>
<keyword evidence="5 6" id="KW-0472">Membrane</keyword>
<feature type="transmembrane region" description="Helical" evidence="6">
    <location>
        <begin position="383"/>
        <end position="403"/>
    </location>
</feature>
<keyword evidence="2" id="KW-0813">Transport</keyword>
<dbReference type="FunFam" id="1.20.1250.20:FF:000057">
    <property type="entry name" value="MFS general substrate transporter"/>
    <property type="match status" value="1"/>
</dbReference>
<feature type="transmembrane region" description="Helical" evidence="6">
    <location>
        <begin position="295"/>
        <end position="313"/>
    </location>
</feature>
<dbReference type="Gene3D" id="1.20.1250.20">
    <property type="entry name" value="MFS general substrate transporter like domains"/>
    <property type="match status" value="2"/>
</dbReference>
<feature type="transmembrane region" description="Helical" evidence="6">
    <location>
        <begin position="162"/>
        <end position="182"/>
    </location>
</feature>
<evidence type="ECO:0000256" key="4">
    <source>
        <dbReference type="ARBA" id="ARBA00022989"/>
    </source>
</evidence>
<feature type="transmembrane region" description="Helical" evidence="6">
    <location>
        <begin position="66"/>
        <end position="86"/>
    </location>
</feature>
<dbReference type="PANTHER" id="PTHR43791:SF92">
    <property type="entry name" value="AGL026WP"/>
    <property type="match status" value="1"/>
</dbReference>
<feature type="transmembrane region" description="Helical" evidence="6">
    <location>
        <begin position="98"/>
        <end position="116"/>
    </location>
</feature>
<dbReference type="GO" id="GO:0022857">
    <property type="term" value="F:transmembrane transporter activity"/>
    <property type="evidence" value="ECO:0007669"/>
    <property type="project" value="InterPro"/>
</dbReference>
<keyword evidence="7" id="KW-0732">Signal</keyword>
<evidence type="ECO:0000259" key="8">
    <source>
        <dbReference type="PROSITE" id="PS50850"/>
    </source>
</evidence>
<dbReference type="InterPro" id="IPR020846">
    <property type="entry name" value="MFS_dom"/>
</dbReference>
<evidence type="ECO:0000313" key="9">
    <source>
        <dbReference type="EMBL" id="KAF9507289.1"/>
    </source>
</evidence>
<dbReference type="Pfam" id="PF07690">
    <property type="entry name" value="MFS_1"/>
    <property type="match status" value="1"/>
</dbReference>
<feature type="transmembrane region" description="Helical" evidence="6">
    <location>
        <begin position="319"/>
        <end position="343"/>
    </location>
</feature>
<gene>
    <name evidence="9" type="ORF">BS47DRAFT_1321362</name>
</gene>
<dbReference type="EMBL" id="MU129085">
    <property type="protein sequence ID" value="KAF9507289.1"/>
    <property type="molecule type" value="Genomic_DNA"/>
</dbReference>
<protein>
    <recommendedName>
        <fullName evidence="8">Major facilitator superfamily (MFS) profile domain-containing protein</fullName>
    </recommendedName>
</protein>
<feature type="transmembrane region" description="Helical" evidence="6">
    <location>
        <begin position="265"/>
        <end position="283"/>
    </location>
</feature>
<sequence length="416" mass="45481">MPLLILFFILNFLDRQNIASARLANIERDLSLVGTQYQTCVSILFVGYIIMQVPSNLILGQIKRPGWYLCGCMAAWGTISACTGAVQNFHGLLVCRFLLGFFESAFFPGAIYYISAWYTKRELALRTAIFYAGSQLGNAFGGLIAIGILNLDGHLGIAGWRWLFLIEGSATVIVAGLGALVLPGLPSSDTHLTPEERDLAVWRLREDFGDAHFTPSTSRLDGFRLAVCDPKTWFLCAILFFTFVAAAVTNFFPSVVNTLGYSRNITLLLTAPPYLLCCAVTMLNGMHADRTGDRFYHITIPLLITVGANILAATTTGIAARYVAMMLMPSSFYSASTVTLAWISQIINQPAMKRAAAIALINAISNTSNIWTSYLYIGPPRYLLALSVNGIAATIAMMAAVGLRRYLAHEDKRIAL</sequence>
<dbReference type="Proteomes" id="UP000886523">
    <property type="component" value="Unassembled WGS sequence"/>
</dbReference>
<dbReference type="PANTHER" id="PTHR43791">
    <property type="entry name" value="PERMEASE-RELATED"/>
    <property type="match status" value="1"/>
</dbReference>
<evidence type="ECO:0000256" key="2">
    <source>
        <dbReference type="ARBA" id="ARBA00022448"/>
    </source>
</evidence>
<dbReference type="PROSITE" id="PS50850">
    <property type="entry name" value="MFS"/>
    <property type="match status" value="1"/>
</dbReference>
<organism evidence="9 10">
    <name type="scientific">Hydnum rufescens UP504</name>
    <dbReference type="NCBI Taxonomy" id="1448309"/>
    <lineage>
        <taxon>Eukaryota</taxon>
        <taxon>Fungi</taxon>
        <taxon>Dikarya</taxon>
        <taxon>Basidiomycota</taxon>
        <taxon>Agaricomycotina</taxon>
        <taxon>Agaricomycetes</taxon>
        <taxon>Cantharellales</taxon>
        <taxon>Hydnaceae</taxon>
        <taxon>Hydnum</taxon>
    </lineage>
</organism>
<comment type="caution">
    <text evidence="9">The sequence shown here is derived from an EMBL/GenBank/DDBJ whole genome shotgun (WGS) entry which is preliminary data.</text>
</comment>
<feature type="transmembrane region" description="Helical" evidence="6">
    <location>
        <begin position="355"/>
        <end position="377"/>
    </location>
</feature>
<reference evidence="9" key="1">
    <citation type="journal article" date="2020" name="Nat. Commun.">
        <title>Large-scale genome sequencing of mycorrhizal fungi provides insights into the early evolution of symbiotic traits.</title>
        <authorList>
            <person name="Miyauchi S."/>
            <person name="Kiss E."/>
            <person name="Kuo A."/>
            <person name="Drula E."/>
            <person name="Kohler A."/>
            <person name="Sanchez-Garcia M."/>
            <person name="Morin E."/>
            <person name="Andreopoulos B."/>
            <person name="Barry K.W."/>
            <person name="Bonito G."/>
            <person name="Buee M."/>
            <person name="Carver A."/>
            <person name="Chen C."/>
            <person name="Cichocki N."/>
            <person name="Clum A."/>
            <person name="Culley D."/>
            <person name="Crous P.W."/>
            <person name="Fauchery L."/>
            <person name="Girlanda M."/>
            <person name="Hayes R.D."/>
            <person name="Keri Z."/>
            <person name="LaButti K."/>
            <person name="Lipzen A."/>
            <person name="Lombard V."/>
            <person name="Magnuson J."/>
            <person name="Maillard F."/>
            <person name="Murat C."/>
            <person name="Nolan M."/>
            <person name="Ohm R.A."/>
            <person name="Pangilinan J."/>
            <person name="Pereira M.F."/>
            <person name="Perotto S."/>
            <person name="Peter M."/>
            <person name="Pfister S."/>
            <person name="Riley R."/>
            <person name="Sitrit Y."/>
            <person name="Stielow J.B."/>
            <person name="Szollosi G."/>
            <person name="Zifcakova L."/>
            <person name="Stursova M."/>
            <person name="Spatafora J.W."/>
            <person name="Tedersoo L."/>
            <person name="Vaario L.M."/>
            <person name="Yamada A."/>
            <person name="Yan M."/>
            <person name="Wang P."/>
            <person name="Xu J."/>
            <person name="Bruns T."/>
            <person name="Baldrian P."/>
            <person name="Vilgalys R."/>
            <person name="Dunand C."/>
            <person name="Henrissat B."/>
            <person name="Grigoriev I.V."/>
            <person name="Hibbett D."/>
            <person name="Nagy L.G."/>
            <person name="Martin F.M."/>
        </authorList>
    </citation>
    <scope>NUCLEOTIDE SEQUENCE</scope>
    <source>
        <strain evidence="9">UP504</strain>
    </source>
</reference>
<name>A0A9P6AK21_9AGAM</name>
<feature type="domain" description="Major facilitator superfamily (MFS) profile" evidence="8">
    <location>
        <begin position="1"/>
        <end position="411"/>
    </location>
</feature>
<accession>A0A9P6AK21</accession>
<dbReference type="GO" id="GO:0016020">
    <property type="term" value="C:membrane"/>
    <property type="evidence" value="ECO:0007669"/>
    <property type="project" value="UniProtKB-SubCell"/>
</dbReference>
<evidence type="ECO:0000256" key="1">
    <source>
        <dbReference type="ARBA" id="ARBA00004141"/>
    </source>
</evidence>
<comment type="subcellular location">
    <subcellularLocation>
        <location evidence="1">Membrane</location>
        <topology evidence="1">Multi-pass membrane protein</topology>
    </subcellularLocation>
</comment>
<dbReference type="AlphaFoldDB" id="A0A9P6AK21"/>
<evidence type="ECO:0000256" key="6">
    <source>
        <dbReference type="SAM" id="Phobius"/>
    </source>
</evidence>
<keyword evidence="4 6" id="KW-1133">Transmembrane helix</keyword>